<keyword evidence="1" id="KW-0472">Membrane</keyword>
<sequence>MQNLDKPNILQNIRQKIAKNSFLDEENKEKMAKLLGLFQIGMDKFYGVIKVHATMLQQQRRRKRMDSLNIESGGGGGGTNGRNVNLKACIMTMVIGLFAIGMGTLFATRFNLPGLIFCAVILIGALTVAILICG</sequence>
<name>A0A183BP77_GLOPA</name>
<reference evidence="3" key="3">
    <citation type="submission" date="2016-06" db="UniProtKB">
        <authorList>
            <consortium name="WormBaseParasite"/>
        </authorList>
    </citation>
    <scope>IDENTIFICATION</scope>
</reference>
<keyword evidence="1" id="KW-1133">Transmembrane helix</keyword>
<keyword evidence="1" id="KW-0812">Transmembrane</keyword>
<dbReference type="Proteomes" id="UP000050741">
    <property type="component" value="Unassembled WGS sequence"/>
</dbReference>
<protein>
    <submittedName>
        <fullName evidence="3">Uncharacterized protein</fullName>
    </submittedName>
</protein>
<proteinExistence type="predicted"/>
<reference evidence="2" key="2">
    <citation type="submission" date="2014-05" db="EMBL/GenBank/DDBJ databases">
        <title>The genome and life-stage specific transcriptomes of Globodera pallida elucidate key aspects of plant parasitism by a cyst nematode.</title>
        <authorList>
            <person name="Cotton J.A."/>
            <person name="Lilley C.J."/>
            <person name="Jones L.M."/>
            <person name="Kikuchi T."/>
            <person name="Reid A.J."/>
            <person name="Thorpe P."/>
            <person name="Tsai I.J."/>
            <person name="Beasley H."/>
            <person name="Blok V."/>
            <person name="Cock P.J.A."/>
            <person name="Van den Akker S.E."/>
            <person name="Holroyd N."/>
            <person name="Hunt M."/>
            <person name="Mantelin S."/>
            <person name="Naghra H."/>
            <person name="Pain A."/>
            <person name="Palomares-Rius J.E."/>
            <person name="Zarowiecki M."/>
            <person name="Berriman M."/>
            <person name="Jones J.T."/>
            <person name="Urwin P.E."/>
        </authorList>
    </citation>
    <scope>NUCLEOTIDE SEQUENCE [LARGE SCALE GENOMIC DNA]</scope>
    <source>
        <strain evidence="2">Lindley</strain>
    </source>
</reference>
<keyword evidence="2" id="KW-1185">Reference proteome</keyword>
<feature type="transmembrane region" description="Helical" evidence="1">
    <location>
        <begin position="114"/>
        <end position="133"/>
    </location>
</feature>
<evidence type="ECO:0000256" key="1">
    <source>
        <dbReference type="SAM" id="Phobius"/>
    </source>
</evidence>
<feature type="transmembrane region" description="Helical" evidence="1">
    <location>
        <begin position="88"/>
        <end position="108"/>
    </location>
</feature>
<reference evidence="2" key="1">
    <citation type="submission" date="2013-12" db="EMBL/GenBank/DDBJ databases">
        <authorList>
            <person name="Aslett M."/>
        </authorList>
    </citation>
    <scope>NUCLEOTIDE SEQUENCE [LARGE SCALE GENOMIC DNA]</scope>
    <source>
        <strain evidence="2">Lindley</strain>
    </source>
</reference>
<dbReference type="AlphaFoldDB" id="A0A183BP77"/>
<evidence type="ECO:0000313" key="2">
    <source>
        <dbReference type="Proteomes" id="UP000050741"/>
    </source>
</evidence>
<dbReference type="WBParaSite" id="GPLIN_000241300">
    <property type="protein sequence ID" value="GPLIN_000241300"/>
    <property type="gene ID" value="GPLIN_000241300"/>
</dbReference>
<evidence type="ECO:0000313" key="3">
    <source>
        <dbReference type="WBParaSite" id="GPLIN_000241300"/>
    </source>
</evidence>
<organism evidence="2 3">
    <name type="scientific">Globodera pallida</name>
    <name type="common">Potato cyst nematode worm</name>
    <name type="synonym">Heterodera pallida</name>
    <dbReference type="NCBI Taxonomy" id="36090"/>
    <lineage>
        <taxon>Eukaryota</taxon>
        <taxon>Metazoa</taxon>
        <taxon>Ecdysozoa</taxon>
        <taxon>Nematoda</taxon>
        <taxon>Chromadorea</taxon>
        <taxon>Rhabditida</taxon>
        <taxon>Tylenchina</taxon>
        <taxon>Tylenchomorpha</taxon>
        <taxon>Tylenchoidea</taxon>
        <taxon>Heteroderidae</taxon>
        <taxon>Heteroderinae</taxon>
        <taxon>Globodera</taxon>
    </lineage>
</organism>
<accession>A0A183BP77</accession>